<evidence type="ECO:0000313" key="1">
    <source>
        <dbReference type="EMBL" id="RVW12168.1"/>
    </source>
</evidence>
<gene>
    <name evidence="1" type="ORF">CK203_098562</name>
</gene>
<protein>
    <submittedName>
        <fullName evidence="1">Uncharacterized protein</fullName>
    </submittedName>
</protein>
<sequence length="133" mass="14631">MLVTHIGKLQENPAALCKMAAKLSGRFPDVIHPGGKWRQPISGCDTSGWKVAAAGWNGGGSRFPDVIHPGGKWRQSDGKAFSSRMEFLPGWNVQDPILLVFWICLRIPKNSPQSGIALVIKKLSKHQNLTQFD</sequence>
<dbReference type="Proteomes" id="UP000288805">
    <property type="component" value="Unassembled WGS sequence"/>
</dbReference>
<evidence type="ECO:0000313" key="2">
    <source>
        <dbReference type="Proteomes" id="UP000288805"/>
    </source>
</evidence>
<reference evidence="1 2" key="1">
    <citation type="journal article" date="2018" name="PLoS Genet.">
        <title>Population sequencing reveals clonal diversity and ancestral inbreeding in the grapevine cultivar Chardonnay.</title>
        <authorList>
            <person name="Roach M.J."/>
            <person name="Johnson D.L."/>
            <person name="Bohlmann J."/>
            <person name="van Vuuren H.J."/>
            <person name="Jones S.J."/>
            <person name="Pretorius I.S."/>
            <person name="Schmidt S.A."/>
            <person name="Borneman A.R."/>
        </authorList>
    </citation>
    <scope>NUCLEOTIDE SEQUENCE [LARGE SCALE GENOMIC DNA]</scope>
    <source>
        <strain evidence="2">cv. Chardonnay</strain>
        <tissue evidence="1">Leaf</tissue>
    </source>
</reference>
<dbReference type="AlphaFoldDB" id="A0A438BML5"/>
<organism evidence="1 2">
    <name type="scientific">Vitis vinifera</name>
    <name type="common">Grape</name>
    <dbReference type="NCBI Taxonomy" id="29760"/>
    <lineage>
        <taxon>Eukaryota</taxon>
        <taxon>Viridiplantae</taxon>
        <taxon>Streptophyta</taxon>
        <taxon>Embryophyta</taxon>
        <taxon>Tracheophyta</taxon>
        <taxon>Spermatophyta</taxon>
        <taxon>Magnoliopsida</taxon>
        <taxon>eudicotyledons</taxon>
        <taxon>Gunneridae</taxon>
        <taxon>Pentapetalae</taxon>
        <taxon>rosids</taxon>
        <taxon>Vitales</taxon>
        <taxon>Vitaceae</taxon>
        <taxon>Viteae</taxon>
        <taxon>Vitis</taxon>
    </lineage>
</organism>
<dbReference type="EMBL" id="QGNW01002719">
    <property type="protein sequence ID" value="RVW12168.1"/>
    <property type="molecule type" value="Genomic_DNA"/>
</dbReference>
<accession>A0A438BML5</accession>
<proteinExistence type="predicted"/>
<name>A0A438BML5_VITVI</name>
<comment type="caution">
    <text evidence="1">The sequence shown here is derived from an EMBL/GenBank/DDBJ whole genome shotgun (WGS) entry which is preliminary data.</text>
</comment>